<dbReference type="AlphaFoldDB" id="A0A151RZG8"/>
<dbReference type="EMBL" id="KQ483513">
    <property type="protein sequence ID" value="KYP47929.1"/>
    <property type="molecule type" value="Genomic_DNA"/>
</dbReference>
<dbReference type="Gramene" id="C.cajan_27633.t">
    <property type="protein sequence ID" value="C.cajan_27633.t"/>
    <property type="gene ID" value="C.cajan_27633"/>
</dbReference>
<dbReference type="GO" id="GO:0061458">
    <property type="term" value="P:reproductive system development"/>
    <property type="evidence" value="ECO:0007669"/>
    <property type="project" value="TreeGrafter"/>
</dbReference>
<protein>
    <submittedName>
        <fullName evidence="1">Uncharacterized protein</fullName>
    </submittedName>
</protein>
<proteinExistence type="predicted"/>
<name>A0A151RZG8_CAJCA</name>
<reference evidence="1" key="1">
    <citation type="journal article" date="2012" name="Nat. Biotechnol.">
        <title>Draft genome sequence of pigeonpea (Cajanus cajan), an orphan legume crop of resource-poor farmers.</title>
        <authorList>
            <person name="Varshney R.K."/>
            <person name="Chen W."/>
            <person name="Li Y."/>
            <person name="Bharti A.K."/>
            <person name="Saxena R.K."/>
            <person name="Schlueter J.A."/>
            <person name="Donoghue M.T."/>
            <person name="Azam S."/>
            <person name="Fan G."/>
            <person name="Whaley A.M."/>
            <person name="Farmer A.D."/>
            <person name="Sheridan J."/>
            <person name="Iwata A."/>
            <person name="Tuteja R."/>
            <person name="Penmetsa R.V."/>
            <person name="Wu W."/>
            <person name="Upadhyaya H.D."/>
            <person name="Yang S.P."/>
            <person name="Shah T."/>
            <person name="Saxena K.B."/>
            <person name="Michael T."/>
            <person name="McCombie W.R."/>
            <person name="Yang B."/>
            <person name="Zhang G."/>
            <person name="Yang H."/>
            <person name="Wang J."/>
            <person name="Spillane C."/>
            <person name="Cook D.R."/>
            <person name="May G.D."/>
            <person name="Xu X."/>
            <person name="Jackson S.A."/>
        </authorList>
    </citation>
    <scope>NUCLEOTIDE SEQUENCE [LARGE SCALE GENOMIC DNA]</scope>
</reference>
<dbReference type="STRING" id="3821.A0A151RZG8"/>
<evidence type="ECO:0000313" key="1">
    <source>
        <dbReference type="EMBL" id="KYP47929.1"/>
    </source>
</evidence>
<sequence length="92" mass="10335">MHIGTFSFDSSVTVLTERLTFPGKIRKGETMEKMLRSLGCCLLDNVKSGIWIADLQLVRCPVCDLNTCDGNLNTIRRALHIPIPFVLRLLAF</sequence>
<organism evidence="1 2">
    <name type="scientific">Cajanus cajan</name>
    <name type="common">Pigeon pea</name>
    <name type="synonym">Cajanus indicus</name>
    <dbReference type="NCBI Taxonomy" id="3821"/>
    <lineage>
        <taxon>Eukaryota</taxon>
        <taxon>Viridiplantae</taxon>
        <taxon>Streptophyta</taxon>
        <taxon>Embryophyta</taxon>
        <taxon>Tracheophyta</taxon>
        <taxon>Spermatophyta</taxon>
        <taxon>Magnoliopsida</taxon>
        <taxon>eudicotyledons</taxon>
        <taxon>Gunneridae</taxon>
        <taxon>Pentapetalae</taxon>
        <taxon>rosids</taxon>
        <taxon>fabids</taxon>
        <taxon>Fabales</taxon>
        <taxon>Fabaceae</taxon>
        <taxon>Papilionoideae</taxon>
        <taxon>50 kb inversion clade</taxon>
        <taxon>NPAAA clade</taxon>
        <taxon>indigoferoid/millettioid clade</taxon>
        <taxon>Phaseoleae</taxon>
        <taxon>Cajanus</taxon>
    </lineage>
</organism>
<dbReference type="Proteomes" id="UP000075243">
    <property type="component" value="Unassembled WGS sequence"/>
</dbReference>
<accession>A0A151RZG8</accession>
<gene>
    <name evidence="1" type="ORF">KK1_030416</name>
</gene>
<dbReference type="PANTHER" id="PTHR47149">
    <property type="entry name" value="F-BOX PROTEIN RMF"/>
    <property type="match status" value="1"/>
</dbReference>
<dbReference type="GO" id="GO:0005634">
    <property type="term" value="C:nucleus"/>
    <property type="evidence" value="ECO:0007669"/>
    <property type="project" value="TreeGrafter"/>
</dbReference>
<keyword evidence="2" id="KW-1185">Reference proteome</keyword>
<evidence type="ECO:0000313" key="2">
    <source>
        <dbReference type="Proteomes" id="UP000075243"/>
    </source>
</evidence>
<dbReference type="PANTHER" id="PTHR47149:SF1">
    <property type="entry name" value="F-BOX PROTEIN RMF"/>
    <property type="match status" value="1"/>
</dbReference>